<accession>A0A8T2PLQ8</accession>
<keyword evidence="3" id="KW-1185">Reference proteome</keyword>
<evidence type="ECO:0000313" key="3">
    <source>
        <dbReference type="Proteomes" id="UP000824540"/>
    </source>
</evidence>
<dbReference type="AlphaFoldDB" id="A0A8T2PLQ8"/>
<dbReference type="EMBL" id="JAFBMS010000008">
    <property type="protein sequence ID" value="KAG9350167.1"/>
    <property type="molecule type" value="Genomic_DNA"/>
</dbReference>
<protein>
    <submittedName>
        <fullName evidence="2">Uncharacterized protein</fullName>
    </submittedName>
</protein>
<feature type="region of interest" description="Disordered" evidence="1">
    <location>
        <begin position="311"/>
        <end position="341"/>
    </location>
</feature>
<sequence length="542" mass="60662">MVMERAACRYVGFGNGSISFSLQGDQGKLYKHSAPASDSQAFGVTTASDQRQTTVDDQRIATVDDYRVMREKLIPQKHIHLNSQIISKISTPSRDIPSDRPRRKLPYYELRIQESFEETDREEGREELALIITDREVRVLSSKETQELHRQVSEGVQTLIFQHQTPEGSREIHTLGNKPCRPHLSHNPLVLLFKEPLQVKEAYRHLDELLEEEEGEQVDPQAGSQVYPQSQMGRPVPKPRMVKTQSICKSLTPRIQLPKEQLASLREALRLGLQTGHRNLQLSFCAERDTSVSPHREDSCKLNALHPEVCTVTPNRSPGPQPSQALGDRPKGASSEDACTSTYSRLDSLEETIRELESTLQEISAHPPTGYLFPRDFLGQLGTDSKREPCEAGQVTDSPPPLYRTTDSDTTTTLAKKKPPVPPKPSAVPLHLTKVHSSCMPVPVPLYSTDLGLSFLLIFETVQRLTPFPFPFLLQISNNSSGSGKVPHTSAASRLKHLQQSSPEKSKMGKQREDFLKIQGQQQPAPNTMLVSQIFTYCANDN</sequence>
<feature type="region of interest" description="Disordered" evidence="1">
    <location>
        <begin position="385"/>
        <end position="426"/>
    </location>
</feature>
<proteinExistence type="predicted"/>
<organism evidence="2 3">
    <name type="scientific">Albula glossodonta</name>
    <name type="common">roundjaw bonefish</name>
    <dbReference type="NCBI Taxonomy" id="121402"/>
    <lineage>
        <taxon>Eukaryota</taxon>
        <taxon>Metazoa</taxon>
        <taxon>Chordata</taxon>
        <taxon>Craniata</taxon>
        <taxon>Vertebrata</taxon>
        <taxon>Euteleostomi</taxon>
        <taxon>Actinopterygii</taxon>
        <taxon>Neopterygii</taxon>
        <taxon>Teleostei</taxon>
        <taxon>Albuliformes</taxon>
        <taxon>Albulidae</taxon>
        <taxon>Albula</taxon>
    </lineage>
</organism>
<name>A0A8T2PLQ8_9TELE</name>
<gene>
    <name evidence="2" type="ORF">JZ751_026520</name>
</gene>
<reference evidence="2" key="1">
    <citation type="thesis" date="2021" institute="BYU ScholarsArchive" country="Provo, UT, USA">
        <title>Applications of and Algorithms for Genome Assembly and Genomic Analyses with an Emphasis on Marine Teleosts.</title>
        <authorList>
            <person name="Pickett B.D."/>
        </authorList>
    </citation>
    <scope>NUCLEOTIDE SEQUENCE</scope>
    <source>
        <strain evidence="2">HI-2016</strain>
    </source>
</reference>
<feature type="region of interest" description="Disordered" evidence="1">
    <location>
        <begin position="212"/>
        <end position="240"/>
    </location>
</feature>
<comment type="caution">
    <text evidence="2">The sequence shown here is derived from an EMBL/GenBank/DDBJ whole genome shotgun (WGS) entry which is preliminary data.</text>
</comment>
<feature type="compositionally biased region" description="Polar residues" evidence="1">
    <location>
        <begin position="312"/>
        <end position="324"/>
    </location>
</feature>
<dbReference type="Proteomes" id="UP000824540">
    <property type="component" value="Unassembled WGS sequence"/>
</dbReference>
<feature type="compositionally biased region" description="Polar residues" evidence="1">
    <location>
        <begin position="222"/>
        <end position="232"/>
    </location>
</feature>
<evidence type="ECO:0000256" key="1">
    <source>
        <dbReference type="SAM" id="MobiDB-lite"/>
    </source>
</evidence>
<dbReference type="OrthoDB" id="6022652at2759"/>
<evidence type="ECO:0000313" key="2">
    <source>
        <dbReference type="EMBL" id="KAG9350167.1"/>
    </source>
</evidence>
<feature type="region of interest" description="Disordered" evidence="1">
    <location>
        <begin position="481"/>
        <end position="512"/>
    </location>
</feature>